<dbReference type="EMBL" id="LQOM01000051">
    <property type="protein sequence ID" value="ORV06391.1"/>
    <property type="molecule type" value="Genomic_DNA"/>
</dbReference>
<keyword evidence="4" id="KW-1185">Reference proteome</keyword>
<name>A0A1X1RHP0_MYCCE</name>
<evidence type="ECO:0000313" key="4">
    <source>
        <dbReference type="Proteomes" id="UP000193907"/>
    </source>
</evidence>
<sequence>MDESAKVITRGWLAMLVGTALLAGGLIVLCLPVYLDAHDRWGIQIKCGNGYYTQLLQATVSDQEPAQHSRPVTNYVDQCKSALLHRRVWAIPLTAAGTLIVIGELAAWMRGDSPSVPEPGSPEPASARPAALPEEQFHEAAALDRRYRSHRPPAHDTTL</sequence>
<evidence type="ECO:0000313" key="3">
    <source>
        <dbReference type="EMBL" id="ORV06391.1"/>
    </source>
</evidence>
<dbReference type="STRING" id="28045.AWB95_22135"/>
<dbReference type="Proteomes" id="UP000193907">
    <property type="component" value="Unassembled WGS sequence"/>
</dbReference>
<keyword evidence="2" id="KW-0812">Transmembrane</keyword>
<gene>
    <name evidence="3" type="ORF">AWB95_22135</name>
</gene>
<feature type="compositionally biased region" description="Basic and acidic residues" evidence="1">
    <location>
        <begin position="135"/>
        <end position="146"/>
    </location>
</feature>
<dbReference type="RefSeq" id="WP_062539312.1">
    <property type="nucleotide sequence ID" value="NZ_BBUN01000096.1"/>
</dbReference>
<protein>
    <recommendedName>
        <fullName evidence="5">Transmembrane protein</fullName>
    </recommendedName>
</protein>
<reference evidence="3 4" key="1">
    <citation type="submission" date="2016-01" db="EMBL/GenBank/DDBJ databases">
        <title>The new phylogeny of the genus Mycobacterium.</title>
        <authorList>
            <person name="Tarcisio F."/>
            <person name="Conor M."/>
            <person name="Antonella G."/>
            <person name="Elisabetta G."/>
            <person name="Giulia F.S."/>
            <person name="Sara T."/>
            <person name="Anna F."/>
            <person name="Clotilde B."/>
            <person name="Roberto B."/>
            <person name="Veronica D.S."/>
            <person name="Fabio R."/>
            <person name="Monica P."/>
            <person name="Olivier J."/>
            <person name="Enrico T."/>
            <person name="Nicola S."/>
        </authorList>
    </citation>
    <scope>NUCLEOTIDE SEQUENCE [LARGE SCALE GENOMIC DNA]</scope>
    <source>
        <strain evidence="3 4">DSM 44243</strain>
    </source>
</reference>
<keyword evidence="2" id="KW-0472">Membrane</keyword>
<dbReference type="AlphaFoldDB" id="A0A1X1RHP0"/>
<accession>A0A1X1RHP0</accession>
<feature type="transmembrane region" description="Helical" evidence="2">
    <location>
        <begin position="12"/>
        <end position="35"/>
    </location>
</feature>
<feature type="compositionally biased region" description="Low complexity" evidence="1">
    <location>
        <begin position="123"/>
        <end position="134"/>
    </location>
</feature>
<comment type="caution">
    <text evidence="3">The sequence shown here is derived from an EMBL/GenBank/DDBJ whole genome shotgun (WGS) entry which is preliminary data.</text>
</comment>
<organism evidence="3 4">
    <name type="scientific">Mycobacterium celatum</name>
    <dbReference type="NCBI Taxonomy" id="28045"/>
    <lineage>
        <taxon>Bacteria</taxon>
        <taxon>Bacillati</taxon>
        <taxon>Actinomycetota</taxon>
        <taxon>Actinomycetes</taxon>
        <taxon>Mycobacteriales</taxon>
        <taxon>Mycobacteriaceae</taxon>
        <taxon>Mycobacterium</taxon>
    </lineage>
</organism>
<evidence type="ECO:0008006" key="5">
    <source>
        <dbReference type="Google" id="ProtNLM"/>
    </source>
</evidence>
<feature type="region of interest" description="Disordered" evidence="1">
    <location>
        <begin position="112"/>
        <end position="159"/>
    </location>
</feature>
<proteinExistence type="predicted"/>
<evidence type="ECO:0000256" key="2">
    <source>
        <dbReference type="SAM" id="Phobius"/>
    </source>
</evidence>
<keyword evidence="2" id="KW-1133">Transmembrane helix</keyword>
<evidence type="ECO:0000256" key="1">
    <source>
        <dbReference type="SAM" id="MobiDB-lite"/>
    </source>
</evidence>